<dbReference type="InterPro" id="IPR036388">
    <property type="entry name" value="WH-like_DNA-bd_sf"/>
</dbReference>
<sequence length="108" mass="11278">MNDELMVKRLGALAHPVRLAIVRALVRAGPAGLPAGKLGESLGIAPSALTFHLQKLAHVGLVSSRREGQFMIYTAAFSDLLDLADGLVGACCADTPEACGPRCPSARR</sequence>
<keyword evidence="6" id="KW-1185">Reference proteome</keyword>
<dbReference type="InterPro" id="IPR011991">
    <property type="entry name" value="ArsR-like_HTH"/>
</dbReference>
<reference evidence="5 6" key="1">
    <citation type="submission" date="2022-02" db="EMBL/GenBank/DDBJ databases">
        <title>Halomonas fukangensis sp. nov., a halophilic bacterium isolated from a bulk soil of Kalidium foliatum at Fukang.</title>
        <authorList>
            <person name="Huang Y."/>
        </authorList>
    </citation>
    <scope>NUCLEOTIDE SEQUENCE [LARGE SCALE GENOMIC DNA]</scope>
    <source>
        <strain evidence="5 6">EGI 63088</strain>
    </source>
</reference>
<keyword evidence="1" id="KW-0805">Transcription regulation</keyword>
<dbReference type="CDD" id="cd00090">
    <property type="entry name" value="HTH_ARSR"/>
    <property type="match status" value="1"/>
</dbReference>
<dbReference type="Proteomes" id="UP001202117">
    <property type="component" value="Unassembled WGS sequence"/>
</dbReference>
<dbReference type="InterPro" id="IPR051011">
    <property type="entry name" value="Metal_resp_trans_reg"/>
</dbReference>
<keyword evidence="3" id="KW-0804">Transcription</keyword>
<organism evidence="5 6">
    <name type="scientific">Halomonas flagellata</name>
    <dbReference type="NCBI Taxonomy" id="2920385"/>
    <lineage>
        <taxon>Bacteria</taxon>
        <taxon>Pseudomonadati</taxon>
        <taxon>Pseudomonadota</taxon>
        <taxon>Gammaproteobacteria</taxon>
        <taxon>Oceanospirillales</taxon>
        <taxon>Halomonadaceae</taxon>
        <taxon>Halomonas</taxon>
    </lineage>
</organism>
<keyword evidence="2" id="KW-0238">DNA-binding</keyword>
<dbReference type="EMBL" id="JAKVPY010000018">
    <property type="protein sequence ID" value="MCH4564399.1"/>
    <property type="molecule type" value="Genomic_DNA"/>
</dbReference>
<evidence type="ECO:0000259" key="4">
    <source>
        <dbReference type="PROSITE" id="PS50987"/>
    </source>
</evidence>
<protein>
    <submittedName>
        <fullName evidence="5">Metalloregulator ArsR/SmtB family transcription factor</fullName>
    </submittedName>
</protein>
<gene>
    <name evidence="5" type="ORF">MKP05_14910</name>
</gene>
<evidence type="ECO:0000313" key="6">
    <source>
        <dbReference type="Proteomes" id="UP001202117"/>
    </source>
</evidence>
<dbReference type="PANTHER" id="PTHR43132:SF2">
    <property type="entry name" value="ARSENICAL RESISTANCE OPERON REPRESSOR ARSR-RELATED"/>
    <property type="match status" value="1"/>
</dbReference>
<proteinExistence type="predicted"/>
<dbReference type="SUPFAM" id="SSF46785">
    <property type="entry name" value="Winged helix' DNA-binding domain"/>
    <property type="match status" value="1"/>
</dbReference>
<dbReference type="PROSITE" id="PS50987">
    <property type="entry name" value="HTH_ARSR_2"/>
    <property type="match status" value="1"/>
</dbReference>
<dbReference type="RefSeq" id="WP_240569067.1">
    <property type="nucleotide sequence ID" value="NZ_JAKVPY010000018.1"/>
</dbReference>
<evidence type="ECO:0000256" key="2">
    <source>
        <dbReference type="ARBA" id="ARBA00023125"/>
    </source>
</evidence>
<name>A0ABS9RX45_9GAMM</name>
<accession>A0ABS9RX45</accession>
<dbReference type="PRINTS" id="PR00778">
    <property type="entry name" value="HTHARSR"/>
</dbReference>
<evidence type="ECO:0000313" key="5">
    <source>
        <dbReference type="EMBL" id="MCH4564399.1"/>
    </source>
</evidence>
<feature type="domain" description="HTH arsR-type" evidence="4">
    <location>
        <begin position="1"/>
        <end position="95"/>
    </location>
</feature>
<dbReference type="Gene3D" id="1.10.10.10">
    <property type="entry name" value="Winged helix-like DNA-binding domain superfamily/Winged helix DNA-binding domain"/>
    <property type="match status" value="1"/>
</dbReference>
<dbReference type="NCBIfam" id="NF033788">
    <property type="entry name" value="HTH_metalloreg"/>
    <property type="match status" value="1"/>
</dbReference>
<dbReference type="SMART" id="SM00418">
    <property type="entry name" value="HTH_ARSR"/>
    <property type="match status" value="1"/>
</dbReference>
<dbReference type="PANTHER" id="PTHR43132">
    <property type="entry name" value="ARSENICAL RESISTANCE OPERON REPRESSOR ARSR-RELATED"/>
    <property type="match status" value="1"/>
</dbReference>
<evidence type="ECO:0000256" key="3">
    <source>
        <dbReference type="ARBA" id="ARBA00023163"/>
    </source>
</evidence>
<dbReference type="Pfam" id="PF12840">
    <property type="entry name" value="HTH_20"/>
    <property type="match status" value="1"/>
</dbReference>
<comment type="caution">
    <text evidence="5">The sequence shown here is derived from an EMBL/GenBank/DDBJ whole genome shotgun (WGS) entry which is preliminary data.</text>
</comment>
<dbReference type="InterPro" id="IPR001845">
    <property type="entry name" value="HTH_ArsR_DNA-bd_dom"/>
</dbReference>
<evidence type="ECO:0000256" key="1">
    <source>
        <dbReference type="ARBA" id="ARBA00023015"/>
    </source>
</evidence>
<dbReference type="InterPro" id="IPR036390">
    <property type="entry name" value="WH_DNA-bd_sf"/>
</dbReference>